<sequence length="125" mass="14343">MFKYGLKLRPVGISTVPQGFTIIKESTEDFRHGVISYKSKLSNEDINNFELIDLSDEHFKMTTERISAKLAKYASKYLESKHSAHFRNTVIINLDGSYSNKIDSSRIEELIEAVREELKSKVKAK</sequence>
<dbReference type="RefSeq" id="WP_152279472.1">
    <property type="nucleotide sequence ID" value="NZ_WFKK01000001.1"/>
</dbReference>
<gene>
    <name evidence="2" type="ORF">GBG19_00605</name>
</gene>
<dbReference type="InterPro" id="IPR041501">
    <property type="entry name" value="DarA_C"/>
</dbReference>
<evidence type="ECO:0000313" key="3">
    <source>
        <dbReference type="Proteomes" id="UP000472839"/>
    </source>
</evidence>
<evidence type="ECO:0000313" key="2">
    <source>
        <dbReference type="EMBL" id="KAB7891369.1"/>
    </source>
</evidence>
<proteinExistence type="predicted"/>
<name>A0A6L4WWY5_9BACT</name>
<reference evidence="2 3" key="1">
    <citation type="submission" date="2019-10" db="EMBL/GenBank/DDBJ databases">
        <title>Poseidonibacter ostreae sp. nov., isolated from the gut of the Ostrea denselamellosa.</title>
        <authorList>
            <person name="Choi A."/>
        </authorList>
    </citation>
    <scope>NUCLEOTIDE SEQUENCE [LARGE SCALE GENOMIC DNA]</scope>
    <source>
        <strain evidence="2 3">SJOD-M-33</strain>
    </source>
</reference>
<comment type="caution">
    <text evidence="2">The sequence shown here is derived from an EMBL/GenBank/DDBJ whole genome shotgun (WGS) entry which is preliminary data.</text>
</comment>
<dbReference type="EMBL" id="WFKK01000001">
    <property type="protein sequence ID" value="KAB7891369.1"/>
    <property type="molecule type" value="Genomic_DNA"/>
</dbReference>
<organism evidence="2 3">
    <name type="scientific">Poseidonibacter ostreae</name>
    <dbReference type="NCBI Taxonomy" id="2654171"/>
    <lineage>
        <taxon>Bacteria</taxon>
        <taxon>Pseudomonadati</taxon>
        <taxon>Campylobacterota</taxon>
        <taxon>Epsilonproteobacteria</taxon>
        <taxon>Campylobacterales</taxon>
        <taxon>Arcobacteraceae</taxon>
        <taxon>Poseidonibacter</taxon>
    </lineage>
</organism>
<dbReference type="Pfam" id="PF18789">
    <property type="entry name" value="DarA_C"/>
    <property type="match status" value="1"/>
</dbReference>
<evidence type="ECO:0000259" key="1">
    <source>
        <dbReference type="Pfam" id="PF18789"/>
    </source>
</evidence>
<accession>A0A6L4WWY5</accession>
<dbReference type="Proteomes" id="UP000472839">
    <property type="component" value="Unassembled WGS sequence"/>
</dbReference>
<feature type="domain" description="Defence against restriction A C-terminal" evidence="1">
    <location>
        <begin position="2"/>
        <end position="55"/>
    </location>
</feature>
<protein>
    <recommendedName>
        <fullName evidence="1">Defence against restriction A C-terminal domain-containing protein</fullName>
    </recommendedName>
</protein>
<dbReference type="AlphaFoldDB" id="A0A6L4WWY5"/>